<dbReference type="PANTHER" id="PTHR46797">
    <property type="entry name" value="HTH-TYPE TRANSCRIPTIONAL REGULATOR"/>
    <property type="match status" value="1"/>
</dbReference>
<dbReference type="SUPFAM" id="SSF47413">
    <property type="entry name" value="lambda repressor-like DNA-binding domains"/>
    <property type="match status" value="1"/>
</dbReference>
<keyword evidence="5" id="KW-1185">Reference proteome</keyword>
<reference evidence="4 5" key="1">
    <citation type="submission" date="2020-08" db="EMBL/GenBank/DDBJ databases">
        <title>Genomic Encyclopedia of Type Strains, Phase IV (KMG-IV): sequencing the most valuable type-strain genomes for metagenomic binning, comparative biology and taxonomic classification.</title>
        <authorList>
            <person name="Goeker M."/>
        </authorList>
    </citation>
    <scope>NUCLEOTIDE SEQUENCE [LARGE SCALE GENOMIC DNA]</scope>
    <source>
        <strain evidence="4 5">DSM 29853</strain>
    </source>
</reference>
<keyword evidence="1" id="KW-0238">DNA-binding</keyword>
<protein>
    <submittedName>
        <fullName evidence="4">Transcriptional regulator with XRE-family HTH domain</fullName>
    </submittedName>
</protein>
<dbReference type="RefSeq" id="WP_050474482.1">
    <property type="nucleotide sequence ID" value="NZ_JBHLUV010000028.1"/>
</dbReference>
<accession>A0A7W6NMI5</accession>
<proteinExistence type="predicted"/>
<feature type="region of interest" description="Disordered" evidence="2">
    <location>
        <begin position="1"/>
        <end position="21"/>
    </location>
</feature>
<evidence type="ECO:0000313" key="4">
    <source>
        <dbReference type="EMBL" id="MBB4066490.1"/>
    </source>
</evidence>
<dbReference type="GO" id="GO:0003677">
    <property type="term" value="F:DNA binding"/>
    <property type="evidence" value="ECO:0007669"/>
    <property type="project" value="UniProtKB-KW"/>
</dbReference>
<feature type="domain" description="HTH cro/C1-type" evidence="3">
    <location>
        <begin position="24"/>
        <end position="79"/>
    </location>
</feature>
<dbReference type="PANTHER" id="PTHR46797:SF1">
    <property type="entry name" value="METHYLPHOSPHONATE SYNTHASE"/>
    <property type="match status" value="1"/>
</dbReference>
<dbReference type="SMART" id="SM00530">
    <property type="entry name" value="HTH_XRE"/>
    <property type="match status" value="1"/>
</dbReference>
<evidence type="ECO:0000256" key="2">
    <source>
        <dbReference type="SAM" id="MobiDB-lite"/>
    </source>
</evidence>
<dbReference type="EMBL" id="JACIEZ010000009">
    <property type="protein sequence ID" value="MBB4066490.1"/>
    <property type="molecule type" value="Genomic_DNA"/>
</dbReference>
<organism evidence="4 5">
    <name type="scientific">Gellertiella hungarica</name>
    <dbReference type="NCBI Taxonomy" id="1572859"/>
    <lineage>
        <taxon>Bacteria</taxon>
        <taxon>Pseudomonadati</taxon>
        <taxon>Pseudomonadota</taxon>
        <taxon>Alphaproteobacteria</taxon>
        <taxon>Hyphomicrobiales</taxon>
        <taxon>Rhizobiaceae</taxon>
        <taxon>Gellertiella</taxon>
    </lineage>
</organism>
<dbReference type="PROSITE" id="PS50943">
    <property type="entry name" value="HTH_CROC1"/>
    <property type="match status" value="1"/>
</dbReference>
<evidence type="ECO:0000259" key="3">
    <source>
        <dbReference type="PROSITE" id="PS50943"/>
    </source>
</evidence>
<evidence type="ECO:0000256" key="1">
    <source>
        <dbReference type="ARBA" id="ARBA00023125"/>
    </source>
</evidence>
<dbReference type="Gene3D" id="1.10.260.40">
    <property type="entry name" value="lambda repressor-like DNA-binding domains"/>
    <property type="match status" value="1"/>
</dbReference>
<dbReference type="Pfam" id="PF13560">
    <property type="entry name" value="HTH_31"/>
    <property type="match status" value="1"/>
</dbReference>
<dbReference type="GO" id="GO:0003700">
    <property type="term" value="F:DNA-binding transcription factor activity"/>
    <property type="evidence" value="ECO:0007669"/>
    <property type="project" value="TreeGrafter"/>
</dbReference>
<evidence type="ECO:0000313" key="5">
    <source>
        <dbReference type="Proteomes" id="UP000528286"/>
    </source>
</evidence>
<dbReference type="InterPro" id="IPR010982">
    <property type="entry name" value="Lambda_DNA-bd_dom_sf"/>
</dbReference>
<dbReference type="GO" id="GO:0005829">
    <property type="term" value="C:cytosol"/>
    <property type="evidence" value="ECO:0007669"/>
    <property type="project" value="TreeGrafter"/>
</dbReference>
<name>A0A7W6NMI5_9HYPH</name>
<dbReference type="InterPro" id="IPR001387">
    <property type="entry name" value="Cro/C1-type_HTH"/>
</dbReference>
<dbReference type="AlphaFoldDB" id="A0A7W6NMI5"/>
<gene>
    <name evidence="4" type="ORF">GGR23_003705</name>
</gene>
<comment type="caution">
    <text evidence="4">The sequence shown here is derived from an EMBL/GenBank/DDBJ whole genome shotgun (WGS) entry which is preliminary data.</text>
</comment>
<dbReference type="Proteomes" id="UP000528286">
    <property type="component" value="Unassembled WGS sequence"/>
</dbReference>
<dbReference type="CDD" id="cd00093">
    <property type="entry name" value="HTH_XRE"/>
    <property type="match status" value="1"/>
</dbReference>
<sequence length="122" mass="13926">MYRDNEPGGQTGEHPVPTPLGERVRELRLKRGLTLEALAERVGSSKSYMWEIENKDVARPSAEKLHQIAAALETTTDYLISADEVTEADATDTAFFRKYQKMKPKSKEKLREMLKILDDEDE</sequence>
<dbReference type="InterPro" id="IPR050807">
    <property type="entry name" value="TransReg_Diox_bact_type"/>
</dbReference>